<evidence type="ECO:0000313" key="8">
    <source>
        <dbReference type="EMBL" id="ACR80052.1"/>
    </source>
</evidence>
<dbReference type="Proteomes" id="UP000002382">
    <property type="component" value="Chromosome"/>
</dbReference>
<evidence type="ECO:0000256" key="3">
    <source>
        <dbReference type="ARBA" id="ARBA00022692"/>
    </source>
</evidence>
<feature type="transmembrane region" description="Helical" evidence="6">
    <location>
        <begin position="248"/>
        <end position="274"/>
    </location>
</feature>
<dbReference type="GO" id="GO:0016020">
    <property type="term" value="C:membrane"/>
    <property type="evidence" value="ECO:0007669"/>
    <property type="project" value="UniProtKB-SubCell"/>
</dbReference>
<reference evidence="8 9" key="1">
    <citation type="submission" date="2009-06" db="EMBL/GenBank/DDBJ databases">
        <title>Complete sequence of Thermotogales bacterium TBF 19.5.1.</title>
        <authorList>
            <consortium name="US DOE Joint Genome Institute"/>
            <person name="Lucas S."/>
            <person name="Copeland A."/>
            <person name="Lapidus A."/>
            <person name="Glavina del Rio T."/>
            <person name="Tice H."/>
            <person name="Bruce D."/>
            <person name="Goodwin L."/>
            <person name="Pitluck S."/>
            <person name="Chertkov O."/>
            <person name="Brettin T."/>
            <person name="Detter J.C."/>
            <person name="Han C."/>
            <person name="Schmutz J."/>
            <person name="Larimer F."/>
            <person name="Land M."/>
            <person name="Hauser L."/>
            <person name="Kyrpides N."/>
            <person name="Ovchinnikova G."/>
            <person name="Noll K."/>
        </authorList>
    </citation>
    <scope>NUCLEOTIDE SEQUENCE [LARGE SCALE GENOMIC DNA]</scope>
    <source>
        <strain evidence="9">ATCC BAA-1733 / DSM 21960 / TBF 19.5.1</strain>
    </source>
</reference>
<comment type="similarity">
    <text evidence="2">Belongs to the EamA transporter family.</text>
</comment>
<keyword evidence="5 6" id="KW-0472">Membrane</keyword>
<evidence type="ECO:0000256" key="6">
    <source>
        <dbReference type="SAM" id="Phobius"/>
    </source>
</evidence>
<feature type="domain" description="EamA" evidence="7">
    <location>
        <begin position="142"/>
        <end position="274"/>
    </location>
</feature>
<reference evidence="8 9" key="2">
    <citation type="journal article" date="2011" name="J. Bacteriol.">
        <title>Genome Sequence of Kosmotoga olearia Strain TBF 19.5.1, a Thermophilic Bacterium with a Wide Growth Temperature Range, Isolated from the Troll B Oil Platform in the North Sea.</title>
        <authorList>
            <person name="Swithers K.S."/>
            <person name="Dipippo J.L."/>
            <person name="Bruce D.C."/>
            <person name="Detter C."/>
            <person name="Tapia R."/>
            <person name="Han S."/>
            <person name="Goodwin L.A."/>
            <person name="Han J."/>
            <person name="Woyke T."/>
            <person name="Pitluck S."/>
            <person name="Pennacchio L."/>
            <person name="Nolan M."/>
            <person name="Mikhailova N."/>
            <person name="Land M.L."/>
            <person name="Nesbo C.L."/>
            <person name="Gogarten J.P."/>
            <person name="Noll K.M."/>
        </authorList>
    </citation>
    <scope>NUCLEOTIDE SEQUENCE [LARGE SCALE GENOMIC DNA]</scope>
    <source>
        <strain evidence="9">ATCC BAA-1733 / DSM 21960 / TBF 19.5.1</strain>
    </source>
</reference>
<dbReference type="PANTHER" id="PTHR32322">
    <property type="entry name" value="INNER MEMBRANE TRANSPORTER"/>
    <property type="match status" value="1"/>
</dbReference>
<feature type="domain" description="EamA" evidence="7">
    <location>
        <begin position="7"/>
        <end position="131"/>
    </location>
</feature>
<protein>
    <recommendedName>
        <fullName evidence="7">EamA domain-containing protein</fullName>
    </recommendedName>
</protein>
<dbReference type="InterPro" id="IPR000620">
    <property type="entry name" value="EamA_dom"/>
</dbReference>
<dbReference type="Pfam" id="PF00892">
    <property type="entry name" value="EamA"/>
    <property type="match status" value="2"/>
</dbReference>
<dbReference type="EMBL" id="CP001634">
    <property type="protein sequence ID" value="ACR80052.1"/>
    <property type="molecule type" value="Genomic_DNA"/>
</dbReference>
<sequence length="275" mass="29961">MSILSTLYLAITLLFFSSMEIVSKPLMGQIDPFFMTAFRFFIGGLFLMPLIEKKLPPREIILLTMIGSLNTIVSMTFLQLSVKFGNASTAATLIATNPLFVTIFAPFFGSEKPSKRKFIGTFLGFVGILIFISGMLEGDTITGFLFGIGSAISFALYTLLLKPHVLKHGALTATAYSSFFSGVVYSATLMLFGQFKITSLNLSSWLILLYLGIGVTGIAYFTFFAAAKRIGASTASRVFYLKPVVATLLAFIFLSEEIGAFKLIGIVVIILSLMI</sequence>
<dbReference type="HOGENOM" id="CLU_033863_4_1_0"/>
<evidence type="ECO:0000259" key="7">
    <source>
        <dbReference type="Pfam" id="PF00892"/>
    </source>
</evidence>
<evidence type="ECO:0000256" key="5">
    <source>
        <dbReference type="ARBA" id="ARBA00023136"/>
    </source>
</evidence>
<comment type="subcellular location">
    <subcellularLocation>
        <location evidence="1">Membrane</location>
        <topology evidence="1">Multi-pass membrane protein</topology>
    </subcellularLocation>
</comment>
<evidence type="ECO:0000313" key="9">
    <source>
        <dbReference type="Proteomes" id="UP000002382"/>
    </source>
</evidence>
<feature type="transmembrane region" description="Helical" evidence="6">
    <location>
        <begin position="33"/>
        <end position="51"/>
    </location>
</feature>
<evidence type="ECO:0000256" key="1">
    <source>
        <dbReference type="ARBA" id="ARBA00004141"/>
    </source>
</evidence>
<accession>C5CDP0</accession>
<dbReference type="STRING" id="521045.Kole_1358"/>
<feature type="transmembrane region" description="Helical" evidence="6">
    <location>
        <begin position="118"/>
        <end position="136"/>
    </location>
</feature>
<gene>
    <name evidence="8" type="ordered locus">Kole_1358</name>
</gene>
<evidence type="ECO:0000256" key="2">
    <source>
        <dbReference type="ARBA" id="ARBA00007362"/>
    </source>
</evidence>
<keyword evidence="3 6" id="KW-0812">Transmembrane</keyword>
<dbReference type="InterPro" id="IPR050638">
    <property type="entry name" value="AA-Vitamin_Transporters"/>
</dbReference>
<feature type="transmembrane region" description="Helical" evidence="6">
    <location>
        <begin position="90"/>
        <end position="109"/>
    </location>
</feature>
<dbReference type="SUPFAM" id="SSF103481">
    <property type="entry name" value="Multidrug resistance efflux transporter EmrE"/>
    <property type="match status" value="2"/>
</dbReference>
<dbReference type="PANTHER" id="PTHR32322:SF2">
    <property type="entry name" value="EAMA DOMAIN-CONTAINING PROTEIN"/>
    <property type="match status" value="1"/>
</dbReference>
<dbReference type="AlphaFoldDB" id="C5CDP0"/>
<dbReference type="eggNOG" id="COG0697">
    <property type="taxonomic scope" value="Bacteria"/>
</dbReference>
<keyword evidence="9" id="KW-1185">Reference proteome</keyword>
<feature type="transmembrane region" description="Helical" evidence="6">
    <location>
        <begin position="173"/>
        <end position="193"/>
    </location>
</feature>
<organism evidence="8 9">
    <name type="scientific">Kosmotoga olearia (strain ATCC BAA-1733 / DSM 21960 / TBF 19.5.1)</name>
    <dbReference type="NCBI Taxonomy" id="521045"/>
    <lineage>
        <taxon>Bacteria</taxon>
        <taxon>Thermotogati</taxon>
        <taxon>Thermotogota</taxon>
        <taxon>Thermotogae</taxon>
        <taxon>Kosmotogales</taxon>
        <taxon>Kosmotogaceae</taxon>
        <taxon>Kosmotoga</taxon>
    </lineage>
</organism>
<keyword evidence="4 6" id="KW-1133">Transmembrane helix</keyword>
<feature type="transmembrane region" description="Helical" evidence="6">
    <location>
        <begin position="205"/>
        <end position="227"/>
    </location>
</feature>
<proteinExistence type="inferred from homology"/>
<dbReference type="Gene3D" id="1.10.3730.20">
    <property type="match status" value="2"/>
</dbReference>
<evidence type="ECO:0000256" key="4">
    <source>
        <dbReference type="ARBA" id="ARBA00022989"/>
    </source>
</evidence>
<dbReference type="KEGG" id="kol:Kole_1358"/>
<feature type="transmembrane region" description="Helical" evidence="6">
    <location>
        <begin position="142"/>
        <end position="161"/>
    </location>
</feature>
<name>C5CDP0_KOSOT</name>
<feature type="transmembrane region" description="Helical" evidence="6">
    <location>
        <begin position="60"/>
        <end position="78"/>
    </location>
</feature>
<dbReference type="InterPro" id="IPR037185">
    <property type="entry name" value="EmrE-like"/>
</dbReference>